<accession>A0A139XEG0</accession>
<dbReference type="PANTHER" id="PTHR24567">
    <property type="entry name" value="CRP FAMILY TRANSCRIPTIONAL REGULATORY PROTEIN"/>
    <property type="match status" value="1"/>
</dbReference>
<dbReference type="AlphaFoldDB" id="A0A139XEG0"/>
<dbReference type="SUPFAM" id="SSF51206">
    <property type="entry name" value="cAMP-binding domain-like"/>
    <property type="match status" value="2"/>
</dbReference>
<evidence type="ECO:0000313" key="2">
    <source>
        <dbReference type="EMBL" id="KYC43091.1"/>
    </source>
</evidence>
<proteinExistence type="predicted"/>
<dbReference type="Proteomes" id="UP000076925">
    <property type="component" value="Unassembled WGS sequence"/>
</dbReference>
<evidence type="ECO:0000259" key="1">
    <source>
        <dbReference type="PROSITE" id="PS50042"/>
    </source>
</evidence>
<keyword evidence="3" id="KW-1185">Reference proteome</keyword>
<organism evidence="2 3">
    <name type="scientific">Scytonema hofmannii PCC 7110</name>
    <dbReference type="NCBI Taxonomy" id="128403"/>
    <lineage>
        <taxon>Bacteria</taxon>
        <taxon>Bacillati</taxon>
        <taxon>Cyanobacteriota</taxon>
        <taxon>Cyanophyceae</taxon>
        <taxon>Nostocales</taxon>
        <taxon>Scytonemataceae</taxon>
        <taxon>Scytonema</taxon>
    </lineage>
</organism>
<dbReference type="InterPro" id="IPR050397">
    <property type="entry name" value="Env_Response_Regulators"/>
</dbReference>
<reference evidence="2 3" key="1">
    <citation type="journal article" date="2013" name="Genome Biol. Evol.">
        <title>Genomes of Stigonematalean cyanobacteria (subsection V) and the evolution of oxygenic photosynthesis from prokaryotes to plastids.</title>
        <authorList>
            <person name="Dagan T."/>
            <person name="Roettger M."/>
            <person name="Stucken K."/>
            <person name="Landan G."/>
            <person name="Koch R."/>
            <person name="Major P."/>
            <person name="Gould S.B."/>
            <person name="Goremykin V.V."/>
            <person name="Rippka R."/>
            <person name="Tandeau de Marsac N."/>
            <person name="Gugger M."/>
            <person name="Lockhart P.J."/>
            <person name="Allen J.F."/>
            <person name="Brune I."/>
            <person name="Maus I."/>
            <person name="Puhler A."/>
            <person name="Martin W.F."/>
        </authorList>
    </citation>
    <scope>NUCLEOTIDE SEQUENCE [LARGE SCALE GENOMIC DNA]</scope>
    <source>
        <strain evidence="2 3">PCC 7110</strain>
    </source>
</reference>
<comment type="caution">
    <text evidence="2">The sequence shown here is derived from an EMBL/GenBank/DDBJ whole genome shotgun (WGS) entry which is preliminary data.</text>
</comment>
<dbReference type="PANTHER" id="PTHR24567:SF74">
    <property type="entry name" value="HTH-TYPE TRANSCRIPTIONAL REGULATOR ARCR"/>
    <property type="match status" value="1"/>
</dbReference>
<dbReference type="OrthoDB" id="951557at2"/>
<evidence type="ECO:0000313" key="3">
    <source>
        <dbReference type="Proteomes" id="UP000076925"/>
    </source>
</evidence>
<dbReference type="STRING" id="128403.WA1_13395"/>
<dbReference type="CDD" id="cd00038">
    <property type="entry name" value="CAP_ED"/>
    <property type="match status" value="2"/>
</dbReference>
<dbReference type="InterPro" id="IPR014710">
    <property type="entry name" value="RmlC-like_jellyroll"/>
</dbReference>
<name>A0A139XEG0_9CYAN</name>
<sequence length="364" mass="40618">MTEVLLKELSNNDINWIVANSHQRNLTPGSVLIQSGKTVDSLYVLLDGMLTVSIPQSGDSLLNRAFAAIDSSVNSGWEIDRLSRGEVVGEVPFVNTRPSVTTIKALEKSLIMSIPQEKLATKLQQDAGFSSRFYRAIAIMFLDRLQSIISQLGRRNLTQSKSLKDMLFVLAELHDSDIDWMMACGVPQKIPANQVVIYETGSVDALYIILGGKMSLYVFEDERNPLVRAFAAIEGNEIIGREIARLSKGEIVGETPFLDGRLPSTTVKAIEDSIALSIPRQQLAVKLQQDLGFSSRFYRVIAMLISNRLQEILSQIGYGRRVYSQGLSLDKNVEYEDELNLGILDKMTLAGKRFDWMLERIKIA</sequence>
<dbReference type="InterPro" id="IPR023892">
    <property type="entry name" value="cNMP-bd"/>
</dbReference>
<feature type="domain" description="Cyclic nucleotide-binding" evidence="1">
    <location>
        <begin position="169"/>
        <end position="283"/>
    </location>
</feature>
<dbReference type="RefSeq" id="WP_017745257.1">
    <property type="nucleotide sequence ID" value="NZ_KQ976354.1"/>
</dbReference>
<feature type="domain" description="Cyclic nucleotide-binding" evidence="1">
    <location>
        <begin position="5"/>
        <end position="119"/>
    </location>
</feature>
<dbReference type="GO" id="GO:0003700">
    <property type="term" value="F:DNA-binding transcription factor activity"/>
    <property type="evidence" value="ECO:0007669"/>
    <property type="project" value="TreeGrafter"/>
</dbReference>
<protein>
    <submittedName>
        <fullName evidence="2">Cyclic nucleotide-binding protein</fullName>
    </submittedName>
</protein>
<dbReference type="PROSITE" id="PS50042">
    <property type="entry name" value="CNMP_BINDING_3"/>
    <property type="match status" value="2"/>
</dbReference>
<dbReference type="InterPro" id="IPR018490">
    <property type="entry name" value="cNMP-bd_dom_sf"/>
</dbReference>
<gene>
    <name evidence="2" type="ORF">WA1_13395</name>
</gene>
<dbReference type="GO" id="GO:0005829">
    <property type="term" value="C:cytosol"/>
    <property type="evidence" value="ECO:0007669"/>
    <property type="project" value="TreeGrafter"/>
</dbReference>
<dbReference type="Pfam" id="PF00027">
    <property type="entry name" value="cNMP_binding"/>
    <property type="match status" value="2"/>
</dbReference>
<dbReference type="InterPro" id="IPR000595">
    <property type="entry name" value="cNMP-bd_dom"/>
</dbReference>
<dbReference type="NCBIfam" id="TIGR03896">
    <property type="entry name" value="cyc_nuc_ocin"/>
    <property type="match status" value="1"/>
</dbReference>
<dbReference type="EMBL" id="ANNX02000016">
    <property type="protein sequence ID" value="KYC43091.1"/>
    <property type="molecule type" value="Genomic_DNA"/>
</dbReference>
<dbReference type="SMART" id="SM00100">
    <property type="entry name" value="cNMP"/>
    <property type="match status" value="2"/>
</dbReference>
<dbReference type="Gene3D" id="2.60.120.10">
    <property type="entry name" value="Jelly Rolls"/>
    <property type="match status" value="2"/>
</dbReference>